<feature type="region of interest" description="Disordered" evidence="1">
    <location>
        <begin position="68"/>
        <end position="90"/>
    </location>
</feature>
<sequence>MVVLKPESRSVRTLLARYACARIALVEKADPAWQRELEDVTYTLCVVTGTQSVTDAIAAADEILATAERPDIRPATPPAQDPAQDTVLAA</sequence>
<gene>
    <name evidence="2" type="ORF">AB0887_36545</name>
</gene>
<feature type="compositionally biased region" description="Low complexity" evidence="1">
    <location>
        <begin position="81"/>
        <end position="90"/>
    </location>
</feature>
<accession>A0ABV3M6W3</accession>
<organism evidence="2 3">
    <name type="scientific">Streptomyces huasconensis</name>
    <dbReference type="NCBI Taxonomy" id="1854574"/>
    <lineage>
        <taxon>Bacteria</taxon>
        <taxon>Bacillati</taxon>
        <taxon>Actinomycetota</taxon>
        <taxon>Actinomycetes</taxon>
        <taxon>Kitasatosporales</taxon>
        <taxon>Streptomycetaceae</taxon>
        <taxon>Streptomyces</taxon>
    </lineage>
</organism>
<evidence type="ECO:0000256" key="1">
    <source>
        <dbReference type="SAM" id="MobiDB-lite"/>
    </source>
</evidence>
<protein>
    <submittedName>
        <fullName evidence="2">DUF5133 domain-containing protein</fullName>
    </submittedName>
</protein>
<dbReference type="EMBL" id="JBEYRS010000025">
    <property type="protein sequence ID" value="MEW2367436.1"/>
    <property type="molecule type" value="Genomic_DNA"/>
</dbReference>
<dbReference type="RefSeq" id="WP_359780459.1">
    <property type="nucleotide sequence ID" value="NZ_JBEYRR010000008.1"/>
</dbReference>
<comment type="caution">
    <text evidence="2">The sequence shown here is derived from an EMBL/GenBank/DDBJ whole genome shotgun (WGS) entry which is preliminary data.</text>
</comment>
<evidence type="ECO:0000313" key="3">
    <source>
        <dbReference type="Proteomes" id="UP001553843"/>
    </source>
</evidence>
<dbReference type="Pfam" id="PF17196">
    <property type="entry name" value="DUF5133"/>
    <property type="match status" value="1"/>
</dbReference>
<dbReference type="Proteomes" id="UP001553843">
    <property type="component" value="Unassembled WGS sequence"/>
</dbReference>
<name>A0ABV3M6W3_9ACTN</name>
<keyword evidence="3" id="KW-1185">Reference proteome</keyword>
<reference evidence="2 3" key="1">
    <citation type="submission" date="2024-06" db="EMBL/GenBank/DDBJ databases">
        <title>The Natural Products Discovery Center: Release of the First 8490 Sequenced Strains for Exploring Actinobacteria Biosynthetic Diversity.</title>
        <authorList>
            <person name="Kalkreuter E."/>
            <person name="Kautsar S.A."/>
            <person name="Yang D."/>
            <person name="Bader C.D."/>
            <person name="Teijaro C.N."/>
            <person name="Fluegel L."/>
            <person name="Davis C.M."/>
            <person name="Simpson J.R."/>
            <person name="Lauterbach L."/>
            <person name="Steele A.D."/>
            <person name="Gui C."/>
            <person name="Meng S."/>
            <person name="Li G."/>
            <person name="Viehrig K."/>
            <person name="Ye F."/>
            <person name="Su P."/>
            <person name="Kiefer A.F."/>
            <person name="Nichols A."/>
            <person name="Cepeda A.J."/>
            <person name="Yan W."/>
            <person name="Fan B."/>
            <person name="Jiang Y."/>
            <person name="Adhikari A."/>
            <person name="Zheng C.-J."/>
            <person name="Schuster L."/>
            <person name="Cowan T.M."/>
            <person name="Smanski M.J."/>
            <person name="Chevrette M.G."/>
            <person name="De Carvalho L.P.S."/>
            <person name="Shen B."/>
        </authorList>
    </citation>
    <scope>NUCLEOTIDE SEQUENCE [LARGE SCALE GENOMIC DNA]</scope>
    <source>
        <strain evidence="2 3">NPDC047833</strain>
    </source>
</reference>
<evidence type="ECO:0000313" key="2">
    <source>
        <dbReference type="EMBL" id="MEW2367436.1"/>
    </source>
</evidence>
<dbReference type="InterPro" id="IPR033457">
    <property type="entry name" value="DUF5133"/>
</dbReference>
<proteinExistence type="predicted"/>